<keyword evidence="4" id="KW-1185">Reference proteome</keyword>
<dbReference type="Pfam" id="PF13439">
    <property type="entry name" value="Glyco_transf_4"/>
    <property type="match status" value="1"/>
</dbReference>
<dbReference type="InterPro" id="IPR050194">
    <property type="entry name" value="Glycosyltransferase_grp1"/>
</dbReference>
<dbReference type="RefSeq" id="WP_126595033.1">
    <property type="nucleotide sequence ID" value="NZ_BIFQ01000001.1"/>
</dbReference>
<feature type="domain" description="Glycosyltransferase subfamily 4-like N-terminal" evidence="2">
    <location>
        <begin position="25"/>
        <end position="201"/>
    </location>
</feature>
<evidence type="ECO:0000313" key="3">
    <source>
        <dbReference type="EMBL" id="GCE03801.1"/>
    </source>
</evidence>
<comment type="caution">
    <text evidence="3">The sequence shown here is derived from an EMBL/GenBank/DDBJ whole genome shotgun (WGS) entry which is preliminary data.</text>
</comment>
<dbReference type="SUPFAM" id="SSF53756">
    <property type="entry name" value="UDP-Glycosyltransferase/glycogen phosphorylase"/>
    <property type="match status" value="1"/>
</dbReference>
<feature type="domain" description="Glycosyl transferase family 1" evidence="1">
    <location>
        <begin position="211"/>
        <end position="376"/>
    </location>
</feature>
<dbReference type="OrthoDB" id="9795068at2"/>
<keyword evidence="3" id="KW-0808">Transferase</keyword>
<reference evidence="4" key="1">
    <citation type="submission" date="2018-12" db="EMBL/GenBank/DDBJ databases">
        <title>Tengunoibacter tsumagoiensis gen. nov., sp. nov., Dictyobacter kobayashii sp. nov., D. alpinus sp. nov., and D. joshuensis sp. nov. and description of Dictyobacteraceae fam. nov. within the order Ktedonobacterales isolated from Tengu-no-mugimeshi.</title>
        <authorList>
            <person name="Wang C.M."/>
            <person name="Zheng Y."/>
            <person name="Sakai Y."/>
            <person name="Toyoda A."/>
            <person name="Minakuchi Y."/>
            <person name="Abe K."/>
            <person name="Yokota A."/>
            <person name="Yabe S."/>
        </authorList>
    </citation>
    <scope>NUCLEOTIDE SEQUENCE [LARGE SCALE GENOMIC DNA]</scope>
    <source>
        <strain evidence="4">S-27</strain>
    </source>
</reference>
<evidence type="ECO:0000259" key="2">
    <source>
        <dbReference type="Pfam" id="PF13439"/>
    </source>
</evidence>
<dbReference type="InterPro" id="IPR028098">
    <property type="entry name" value="Glyco_trans_4-like_N"/>
</dbReference>
<protein>
    <submittedName>
        <fullName evidence="3">Glycosyl transferase family 1</fullName>
    </submittedName>
</protein>
<gene>
    <name evidence="3" type="ORF">KDAU_11300</name>
</gene>
<proteinExistence type="predicted"/>
<evidence type="ECO:0000313" key="4">
    <source>
        <dbReference type="Proteomes" id="UP000287224"/>
    </source>
</evidence>
<evidence type="ECO:0000259" key="1">
    <source>
        <dbReference type="Pfam" id="PF00534"/>
    </source>
</evidence>
<dbReference type="AlphaFoldDB" id="A0A401ZAA1"/>
<dbReference type="EMBL" id="BIFQ01000001">
    <property type="protein sequence ID" value="GCE03801.1"/>
    <property type="molecule type" value="Genomic_DNA"/>
</dbReference>
<dbReference type="Proteomes" id="UP000287224">
    <property type="component" value="Unassembled WGS sequence"/>
</dbReference>
<dbReference type="Gene3D" id="3.40.50.2000">
    <property type="entry name" value="Glycogen Phosphorylase B"/>
    <property type="match status" value="2"/>
</dbReference>
<organism evidence="3 4">
    <name type="scientific">Dictyobacter aurantiacus</name>
    <dbReference type="NCBI Taxonomy" id="1936993"/>
    <lineage>
        <taxon>Bacteria</taxon>
        <taxon>Bacillati</taxon>
        <taxon>Chloroflexota</taxon>
        <taxon>Ktedonobacteria</taxon>
        <taxon>Ktedonobacterales</taxon>
        <taxon>Dictyobacteraceae</taxon>
        <taxon>Dictyobacter</taxon>
    </lineage>
</organism>
<dbReference type="GO" id="GO:0016757">
    <property type="term" value="F:glycosyltransferase activity"/>
    <property type="evidence" value="ECO:0007669"/>
    <property type="project" value="InterPro"/>
</dbReference>
<dbReference type="PANTHER" id="PTHR45947">
    <property type="entry name" value="SULFOQUINOVOSYL TRANSFERASE SQD2"/>
    <property type="match status" value="1"/>
</dbReference>
<sequence length="407" mass="45888">MSYAIAMLSIHTSPLDNPGRTKDAGGMNVYMRELTLELAALNVQVDIFTRRTREDTPTVVQLHPNVRIIHIKAGPVAPLHKNDLYQYTPTFARHIEEFRRREHHRYDIIHSHYWLSGVAAMRLACHWGVPHITMFHTLGRLKQLANPTEAEPPLRLEMEQQLIHRADRIIAATADERSHMMRYCGATTHQVDVIPCGVDLKLFEPYDKQWARRRLGLPLEQPILLFVGRLDPFKGPDQLLRAGALMQKDARLVIVGGKPEGDSDRQALQDLARSLQLEDRVSFMGARAREEMPLFYSAADVTVVPSYHETFGLAAVESLACATPVVATRAGGLMTVVRHGETGFLVPRCPGFFAERLDLLLRDERLRARMSAAARSSVQQFAWSSVARQIYATYEELISVGQCLVAL</sequence>
<dbReference type="PANTHER" id="PTHR45947:SF3">
    <property type="entry name" value="SULFOQUINOVOSYL TRANSFERASE SQD2"/>
    <property type="match status" value="1"/>
</dbReference>
<dbReference type="Pfam" id="PF00534">
    <property type="entry name" value="Glycos_transf_1"/>
    <property type="match status" value="1"/>
</dbReference>
<dbReference type="InterPro" id="IPR001296">
    <property type="entry name" value="Glyco_trans_1"/>
</dbReference>
<accession>A0A401ZAA1</accession>
<name>A0A401ZAA1_9CHLR</name>